<reference evidence="15" key="1">
    <citation type="journal article" date="2020" name="mSystems">
        <title>Genome- and Community-Level Interaction Insights into Carbon Utilization and Element Cycling Functions of Hydrothermarchaeota in Hydrothermal Sediment.</title>
        <authorList>
            <person name="Zhou Z."/>
            <person name="Liu Y."/>
            <person name="Xu W."/>
            <person name="Pan J."/>
            <person name="Luo Z.H."/>
            <person name="Li M."/>
        </authorList>
    </citation>
    <scope>NUCLEOTIDE SEQUENCE [LARGE SCALE GENOMIC DNA]</scope>
    <source>
        <strain evidence="15">HyVt-151</strain>
    </source>
</reference>
<proteinExistence type="inferred from homology"/>
<evidence type="ECO:0000256" key="7">
    <source>
        <dbReference type="ARBA" id="ARBA00022490"/>
    </source>
</evidence>
<dbReference type="PROSITE" id="PS00374">
    <property type="entry name" value="MGMT"/>
    <property type="match status" value="1"/>
</dbReference>
<accession>A0A7C0Y1L9</accession>
<dbReference type="GO" id="GO:0005737">
    <property type="term" value="C:cytoplasm"/>
    <property type="evidence" value="ECO:0007669"/>
    <property type="project" value="UniProtKB-SubCell"/>
</dbReference>
<keyword evidence="8" id="KW-0489">Methyltransferase</keyword>
<comment type="similarity">
    <text evidence="4">Belongs to the MGMT family.</text>
</comment>
<dbReference type="Gene3D" id="1.10.10.10">
    <property type="entry name" value="Winged helix-like DNA-binding domain superfamily/Winged helix DNA-binding domain"/>
    <property type="match status" value="1"/>
</dbReference>
<evidence type="ECO:0000256" key="10">
    <source>
        <dbReference type="ARBA" id="ARBA00022763"/>
    </source>
</evidence>
<keyword evidence="7" id="KW-0963">Cytoplasm</keyword>
<dbReference type="PANTHER" id="PTHR46460:SF1">
    <property type="entry name" value="METHYLATED-DNA--PROTEIN-CYSTEINE METHYLTRANSFERASE"/>
    <property type="match status" value="1"/>
</dbReference>
<comment type="caution">
    <text evidence="15">The sequence shown here is derived from an EMBL/GenBank/DDBJ whole genome shotgun (WGS) entry which is preliminary data.</text>
</comment>
<dbReference type="NCBIfam" id="TIGR00589">
    <property type="entry name" value="ogt"/>
    <property type="match status" value="1"/>
</dbReference>
<comment type="catalytic activity">
    <reaction evidence="12">
        <text>a 6-O-methyl-2'-deoxyguanosine in DNA + L-cysteinyl-[protein] = S-methyl-L-cysteinyl-[protein] + a 2'-deoxyguanosine in DNA</text>
        <dbReference type="Rhea" id="RHEA:24000"/>
        <dbReference type="Rhea" id="RHEA-COMP:10131"/>
        <dbReference type="Rhea" id="RHEA-COMP:10132"/>
        <dbReference type="Rhea" id="RHEA-COMP:11367"/>
        <dbReference type="Rhea" id="RHEA-COMP:11368"/>
        <dbReference type="ChEBI" id="CHEBI:29950"/>
        <dbReference type="ChEBI" id="CHEBI:82612"/>
        <dbReference type="ChEBI" id="CHEBI:85445"/>
        <dbReference type="ChEBI" id="CHEBI:85448"/>
        <dbReference type="EC" id="2.1.1.63"/>
    </reaction>
</comment>
<evidence type="ECO:0000256" key="6">
    <source>
        <dbReference type="ARBA" id="ARBA00015377"/>
    </source>
</evidence>
<name>A0A7C0Y1L9_THELI</name>
<dbReference type="EMBL" id="DQYG01000075">
    <property type="protein sequence ID" value="HDD31341.1"/>
    <property type="molecule type" value="Genomic_DNA"/>
</dbReference>
<dbReference type="Pfam" id="PF01035">
    <property type="entry name" value="DNA_binding_1"/>
    <property type="match status" value="1"/>
</dbReference>
<dbReference type="GO" id="GO:0006281">
    <property type="term" value="P:DNA repair"/>
    <property type="evidence" value="ECO:0007669"/>
    <property type="project" value="UniProtKB-KW"/>
</dbReference>
<dbReference type="GO" id="GO:0003908">
    <property type="term" value="F:methylated-DNA-[protein]-cysteine S-methyltransferase activity"/>
    <property type="evidence" value="ECO:0007669"/>
    <property type="project" value="UniProtKB-EC"/>
</dbReference>
<dbReference type="PANTHER" id="PTHR46460">
    <property type="entry name" value="METHYLATED-DNA--PROTEIN-CYSTEINE METHYLTRANSFERASE"/>
    <property type="match status" value="1"/>
</dbReference>
<evidence type="ECO:0000256" key="1">
    <source>
        <dbReference type="ARBA" id="ARBA00001286"/>
    </source>
</evidence>
<dbReference type="GO" id="GO:0032259">
    <property type="term" value="P:methylation"/>
    <property type="evidence" value="ECO:0007669"/>
    <property type="project" value="UniProtKB-KW"/>
</dbReference>
<evidence type="ECO:0000256" key="4">
    <source>
        <dbReference type="ARBA" id="ARBA00008711"/>
    </source>
</evidence>
<keyword evidence="10" id="KW-0227">DNA damage</keyword>
<keyword evidence="9" id="KW-0808">Transferase</keyword>
<dbReference type="Pfam" id="PF09153">
    <property type="entry name" value="MGMT_N"/>
    <property type="match status" value="1"/>
</dbReference>
<evidence type="ECO:0000259" key="14">
    <source>
        <dbReference type="Pfam" id="PF09153"/>
    </source>
</evidence>
<evidence type="ECO:0000256" key="3">
    <source>
        <dbReference type="ARBA" id="ARBA00004496"/>
    </source>
</evidence>
<dbReference type="Proteomes" id="UP000886210">
    <property type="component" value="Unassembled WGS sequence"/>
</dbReference>
<comment type="subcellular location">
    <subcellularLocation>
        <location evidence="3">Cytoplasm</location>
    </subcellularLocation>
</comment>
<dbReference type="InterPro" id="IPR015236">
    <property type="entry name" value="MGMT_N"/>
</dbReference>
<dbReference type="Gene3D" id="3.30.160.70">
    <property type="entry name" value="Methylated DNA-protein cysteine methyltransferase domain"/>
    <property type="match status" value="1"/>
</dbReference>
<dbReference type="SUPFAM" id="SSF46767">
    <property type="entry name" value="Methylated DNA-protein cysteine methyltransferase, C-terminal domain"/>
    <property type="match status" value="1"/>
</dbReference>
<keyword evidence="11" id="KW-0234">DNA repair</keyword>
<evidence type="ECO:0000256" key="2">
    <source>
        <dbReference type="ARBA" id="ARBA00003317"/>
    </source>
</evidence>
<feature type="domain" description="Methylated-DNA-[protein]-cysteine S-methyltransferase DNA binding" evidence="13">
    <location>
        <begin position="92"/>
        <end position="170"/>
    </location>
</feature>
<evidence type="ECO:0000256" key="9">
    <source>
        <dbReference type="ARBA" id="ARBA00022679"/>
    </source>
</evidence>
<protein>
    <recommendedName>
        <fullName evidence="6">Methylated-DNA--protein-cysteine methyltransferase</fullName>
        <ecNumber evidence="5">2.1.1.63</ecNumber>
    </recommendedName>
</protein>
<feature type="domain" description="Methylated DNA-protein cysteine methyltransferase ribonuclease H-like" evidence="14">
    <location>
        <begin position="1"/>
        <end position="85"/>
    </location>
</feature>
<dbReference type="NCBIfam" id="NF003022">
    <property type="entry name" value="PRK03887.1"/>
    <property type="match status" value="1"/>
</dbReference>
<dbReference type="AlphaFoldDB" id="A0A7C0Y1L9"/>
<dbReference type="InterPro" id="IPR001497">
    <property type="entry name" value="MethylDNA_cys_MeTrfase_AS"/>
</dbReference>
<dbReference type="NCBIfam" id="NF041132">
    <property type="entry name" value="DNA_protcyst_Mta_Thcoc"/>
    <property type="match status" value="1"/>
</dbReference>
<comment type="catalytic activity">
    <reaction evidence="1">
        <text>a 4-O-methyl-thymidine in DNA + L-cysteinyl-[protein] = a thymidine in DNA + S-methyl-L-cysteinyl-[protein]</text>
        <dbReference type="Rhea" id="RHEA:53428"/>
        <dbReference type="Rhea" id="RHEA-COMP:10131"/>
        <dbReference type="Rhea" id="RHEA-COMP:10132"/>
        <dbReference type="Rhea" id="RHEA-COMP:13555"/>
        <dbReference type="Rhea" id="RHEA-COMP:13556"/>
        <dbReference type="ChEBI" id="CHEBI:29950"/>
        <dbReference type="ChEBI" id="CHEBI:82612"/>
        <dbReference type="ChEBI" id="CHEBI:137386"/>
        <dbReference type="ChEBI" id="CHEBI:137387"/>
        <dbReference type="EC" id="2.1.1.63"/>
    </reaction>
</comment>
<dbReference type="EC" id="2.1.1.63" evidence="5"/>
<organism evidence="15">
    <name type="scientific">Thermococcus litoralis</name>
    <dbReference type="NCBI Taxonomy" id="2265"/>
    <lineage>
        <taxon>Archaea</taxon>
        <taxon>Methanobacteriati</taxon>
        <taxon>Methanobacteriota</taxon>
        <taxon>Thermococci</taxon>
        <taxon>Thermococcales</taxon>
        <taxon>Thermococcaceae</taxon>
        <taxon>Thermococcus</taxon>
    </lineage>
</organism>
<dbReference type="CDD" id="cd06445">
    <property type="entry name" value="ATase"/>
    <property type="match status" value="1"/>
</dbReference>
<evidence type="ECO:0000259" key="13">
    <source>
        <dbReference type="Pfam" id="PF01035"/>
    </source>
</evidence>
<evidence type="ECO:0000313" key="15">
    <source>
        <dbReference type="EMBL" id="HDD31341.1"/>
    </source>
</evidence>
<dbReference type="FunFam" id="1.10.10.10:FF:000214">
    <property type="entry name" value="Methylated-DNA--protein-cysteine methyltransferase"/>
    <property type="match status" value="1"/>
</dbReference>
<dbReference type="InterPro" id="IPR036217">
    <property type="entry name" value="MethylDNA_cys_MeTrfase_DNAb"/>
</dbReference>
<evidence type="ECO:0000256" key="12">
    <source>
        <dbReference type="ARBA" id="ARBA00049348"/>
    </source>
</evidence>
<dbReference type="InterPro" id="IPR036631">
    <property type="entry name" value="MGMT_N_sf"/>
</dbReference>
<evidence type="ECO:0000256" key="5">
    <source>
        <dbReference type="ARBA" id="ARBA00011918"/>
    </source>
</evidence>
<dbReference type="InterPro" id="IPR014048">
    <property type="entry name" value="MethylDNA_cys_MeTrfase_DNA-bd"/>
</dbReference>
<evidence type="ECO:0000256" key="8">
    <source>
        <dbReference type="ARBA" id="ARBA00022603"/>
    </source>
</evidence>
<gene>
    <name evidence="15" type="ORF">ENF72_01780</name>
</gene>
<dbReference type="SUPFAM" id="SSF53155">
    <property type="entry name" value="Methylated DNA-protein cysteine methyltransferase domain"/>
    <property type="match status" value="1"/>
</dbReference>
<sequence>MMTIDSFKMNRGQIQIAVIYQEKIQGIAFSLDGEAFLRKRIDALVKHLQKRGVEVDLKERKSNFPHLVYKTLIGEIENEEALKYLSFEGTTPFEKEVYETLTKKVKRGKVITYGELARIVNSSPRAVGGAMKRNPYPIVVPCHRVVASTGLGNYTPKVEYKKFLLMLEGVREWIS</sequence>
<evidence type="ECO:0000256" key="11">
    <source>
        <dbReference type="ARBA" id="ARBA00023204"/>
    </source>
</evidence>
<dbReference type="InterPro" id="IPR036388">
    <property type="entry name" value="WH-like_DNA-bd_sf"/>
</dbReference>
<comment type="function">
    <text evidence="2">Involved in the cellular defense against the biological effects of O6-methylguanine (O6-MeG) and O4-methylthymine (O4-MeT) in DNA. Repairs the methylated nucleobase in DNA by stoichiometrically transferring the methyl group to a cysteine residue in the enzyme. This is a suicide reaction: the enzyme is irreversibly inactivated.</text>
</comment>
<dbReference type="InterPro" id="IPR054936">
    <property type="entry name" value="DNA_protcyst_Mta_Thcoc"/>
</dbReference>